<evidence type="ECO:0000256" key="1">
    <source>
        <dbReference type="SAM" id="Phobius"/>
    </source>
</evidence>
<protein>
    <submittedName>
        <fullName evidence="2">Uncharacterized protein</fullName>
    </submittedName>
</protein>
<keyword evidence="1" id="KW-0472">Membrane</keyword>
<keyword evidence="3" id="KW-1185">Reference proteome</keyword>
<dbReference type="EnsemblMetazoa" id="CJA20961.1">
    <property type="protein sequence ID" value="CJA20961.1"/>
    <property type="gene ID" value="WBGene00176533"/>
</dbReference>
<reference evidence="3" key="1">
    <citation type="submission" date="2010-08" db="EMBL/GenBank/DDBJ databases">
        <authorList>
            <consortium name="Caenorhabditis japonica Sequencing Consortium"/>
            <person name="Wilson R.K."/>
        </authorList>
    </citation>
    <scope>NUCLEOTIDE SEQUENCE [LARGE SCALE GENOMIC DNA]</scope>
    <source>
        <strain evidence="3">DF5081</strain>
    </source>
</reference>
<feature type="transmembrane region" description="Helical" evidence="1">
    <location>
        <begin position="46"/>
        <end position="64"/>
    </location>
</feature>
<organism evidence="2 3">
    <name type="scientific">Caenorhabditis japonica</name>
    <dbReference type="NCBI Taxonomy" id="281687"/>
    <lineage>
        <taxon>Eukaryota</taxon>
        <taxon>Metazoa</taxon>
        <taxon>Ecdysozoa</taxon>
        <taxon>Nematoda</taxon>
        <taxon>Chromadorea</taxon>
        <taxon>Rhabditida</taxon>
        <taxon>Rhabditina</taxon>
        <taxon>Rhabditomorpha</taxon>
        <taxon>Rhabditoidea</taxon>
        <taxon>Rhabditidae</taxon>
        <taxon>Peloderinae</taxon>
        <taxon>Caenorhabditis</taxon>
    </lineage>
</organism>
<sequence>MSKVLPGMLRKFWTELSIFGPKFSENVMSGSVFHILLKVLEAFSPLSHNFLSLLMFFYYIVRIYPIETAKNGKRDLTFAKSLSKTRN</sequence>
<evidence type="ECO:0000313" key="2">
    <source>
        <dbReference type="EnsemblMetazoa" id="CJA20961.1"/>
    </source>
</evidence>
<keyword evidence="1" id="KW-1133">Transmembrane helix</keyword>
<evidence type="ECO:0000313" key="3">
    <source>
        <dbReference type="Proteomes" id="UP000005237"/>
    </source>
</evidence>
<name>A0A8R1IBC2_CAEJA</name>
<reference evidence="2" key="2">
    <citation type="submission" date="2022-06" db="UniProtKB">
        <authorList>
            <consortium name="EnsemblMetazoa"/>
        </authorList>
    </citation>
    <scope>IDENTIFICATION</scope>
    <source>
        <strain evidence="2">DF5081</strain>
    </source>
</reference>
<dbReference type="AlphaFoldDB" id="A0A8R1IBC2"/>
<accession>A0A8R1IBC2</accession>
<keyword evidence="1" id="KW-0812">Transmembrane</keyword>
<dbReference type="Proteomes" id="UP000005237">
    <property type="component" value="Unassembled WGS sequence"/>
</dbReference>
<proteinExistence type="predicted"/>